<name>A0A9D3MGR2_ANGAN</name>
<accession>A0A9D3MGR2</accession>
<keyword evidence="3" id="KW-1185">Reference proteome</keyword>
<feature type="region of interest" description="Disordered" evidence="1">
    <location>
        <begin position="186"/>
        <end position="228"/>
    </location>
</feature>
<dbReference type="Proteomes" id="UP001044222">
    <property type="component" value="Chromosome 6"/>
</dbReference>
<feature type="region of interest" description="Disordered" evidence="1">
    <location>
        <begin position="27"/>
        <end position="47"/>
    </location>
</feature>
<dbReference type="AlphaFoldDB" id="A0A9D3MGR2"/>
<reference evidence="2" key="1">
    <citation type="submission" date="2021-01" db="EMBL/GenBank/DDBJ databases">
        <title>A chromosome-scale assembly of European eel, Anguilla anguilla.</title>
        <authorList>
            <person name="Henkel C."/>
            <person name="Jong-Raadsen S.A."/>
            <person name="Dufour S."/>
            <person name="Weltzien F.-A."/>
            <person name="Palstra A.P."/>
            <person name="Pelster B."/>
            <person name="Spaink H.P."/>
            <person name="Van Den Thillart G.E."/>
            <person name="Jansen H."/>
            <person name="Zahm M."/>
            <person name="Klopp C."/>
            <person name="Cedric C."/>
            <person name="Louis A."/>
            <person name="Berthelot C."/>
            <person name="Parey E."/>
            <person name="Roest Crollius H."/>
            <person name="Montfort J."/>
            <person name="Robinson-Rechavi M."/>
            <person name="Bucao C."/>
            <person name="Bouchez O."/>
            <person name="Gislard M."/>
            <person name="Lluch J."/>
            <person name="Milhes M."/>
            <person name="Lampietro C."/>
            <person name="Lopez Roques C."/>
            <person name="Donnadieu C."/>
            <person name="Braasch I."/>
            <person name="Desvignes T."/>
            <person name="Postlethwait J."/>
            <person name="Bobe J."/>
            <person name="Guiguen Y."/>
            <person name="Dirks R."/>
        </authorList>
    </citation>
    <scope>NUCLEOTIDE SEQUENCE</scope>
    <source>
        <strain evidence="2">Tag_6206</strain>
        <tissue evidence="2">Liver</tissue>
    </source>
</reference>
<feature type="region of interest" description="Disordered" evidence="1">
    <location>
        <begin position="69"/>
        <end position="124"/>
    </location>
</feature>
<gene>
    <name evidence="2" type="ORF">ANANG_G00129150</name>
</gene>
<sequence length="228" mass="23957">MEFGDGPFCARLPASFLAPKFAEDGGPLEGCTPRPSGYGTVQLEAGGPVPGSRGVGFALEGPVPLVPGTGHSAFSRVRPSPDQNRGARLVRVDPQARQRHGSGSFGPGSGGGTGRSLRQASPEDTRLRACAPFEEAWPVGEAGCGRREQVPVAGAASSSSSSSSTSARDLNYMDLDLGRVLKQPEWSFLRPRSPLSPSQRPAQEGSGYASVSFQRRERVSGDPAHREE</sequence>
<evidence type="ECO:0000313" key="2">
    <source>
        <dbReference type="EMBL" id="KAG5847716.1"/>
    </source>
</evidence>
<organism evidence="2 3">
    <name type="scientific">Anguilla anguilla</name>
    <name type="common">European freshwater eel</name>
    <name type="synonym">Muraena anguilla</name>
    <dbReference type="NCBI Taxonomy" id="7936"/>
    <lineage>
        <taxon>Eukaryota</taxon>
        <taxon>Metazoa</taxon>
        <taxon>Chordata</taxon>
        <taxon>Craniata</taxon>
        <taxon>Vertebrata</taxon>
        <taxon>Euteleostomi</taxon>
        <taxon>Actinopterygii</taxon>
        <taxon>Neopterygii</taxon>
        <taxon>Teleostei</taxon>
        <taxon>Anguilliformes</taxon>
        <taxon>Anguillidae</taxon>
        <taxon>Anguilla</taxon>
    </lineage>
</organism>
<feature type="compositionally biased region" description="Low complexity" evidence="1">
    <location>
        <begin position="187"/>
        <end position="201"/>
    </location>
</feature>
<dbReference type="EMBL" id="JAFIRN010000006">
    <property type="protein sequence ID" value="KAG5847716.1"/>
    <property type="molecule type" value="Genomic_DNA"/>
</dbReference>
<feature type="compositionally biased region" description="Gly residues" evidence="1">
    <location>
        <begin position="103"/>
        <end position="114"/>
    </location>
</feature>
<evidence type="ECO:0000256" key="1">
    <source>
        <dbReference type="SAM" id="MobiDB-lite"/>
    </source>
</evidence>
<protein>
    <submittedName>
        <fullName evidence="2">Uncharacterized protein</fullName>
    </submittedName>
</protein>
<feature type="compositionally biased region" description="Basic and acidic residues" evidence="1">
    <location>
        <begin position="214"/>
        <end position="228"/>
    </location>
</feature>
<proteinExistence type="predicted"/>
<comment type="caution">
    <text evidence="2">The sequence shown here is derived from an EMBL/GenBank/DDBJ whole genome shotgun (WGS) entry which is preliminary data.</text>
</comment>
<evidence type="ECO:0000313" key="3">
    <source>
        <dbReference type="Proteomes" id="UP001044222"/>
    </source>
</evidence>